<keyword evidence="4 7" id="KW-0812">Transmembrane</keyword>
<feature type="transmembrane region" description="Helical" evidence="7">
    <location>
        <begin position="80"/>
        <end position="103"/>
    </location>
</feature>
<organism evidence="9 10">
    <name type="scientific">Vecturithrix granuli</name>
    <dbReference type="NCBI Taxonomy" id="1499967"/>
    <lineage>
        <taxon>Bacteria</taxon>
        <taxon>Candidatus Moduliflexota</taxon>
        <taxon>Candidatus Vecturitrichia</taxon>
        <taxon>Candidatus Vecturitrichales</taxon>
        <taxon>Candidatus Vecturitrichaceae</taxon>
        <taxon>Candidatus Vecturithrix</taxon>
    </lineage>
</organism>
<evidence type="ECO:0000256" key="1">
    <source>
        <dbReference type="ARBA" id="ARBA00004651"/>
    </source>
</evidence>
<dbReference type="InterPro" id="IPR025966">
    <property type="entry name" value="OppC_N"/>
</dbReference>
<dbReference type="Proteomes" id="UP000030661">
    <property type="component" value="Unassembled WGS sequence"/>
</dbReference>
<dbReference type="CDD" id="cd06261">
    <property type="entry name" value="TM_PBP2"/>
    <property type="match status" value="1"/>
</dbReference>
<comment type="subcellular location">
    <subcellularLocation>
        <location evidence="1 7">Cell membrane</location>
        <topology evidence="1 7">Multi-pass membrane protein</topology>
    </subcellularLocation>
</comment>
<feature type="transmembrane region" description="Helical" evidence="7">
    <location>
        <begin position="115"/>
        <end position="135"/>
    </location>
</feature>
<accession>A0A0S6W6T8</accession>
<dbReference type="GO" id="GO:0055085">
    <property type="term" value="P:transmembrane transport"/>
    <property type="evidence" value="ECO:0007669"/>
    <property type="project" value="InterPro"/>
</dbReference>
<dbReference type="AlphaFoldDB" id="A0A0S6W6T8"/>
<keyword evidence="3" id="KW-1003">Cell membrane</keyword>
<evidence type="ECO:0000256" key="3">
    <source>
        <dbReference type="ARBA" id="ARBA00022475"/>
    </source>
</evidence>
<comment type="similarity">
    <text evidence="7">Belongs to the binding-protein-dependent transport system permease family.</text>
</comment>
<evidence type="ECO:0000313" key="9">
    <source>
        <dbReference type="EMBL" id="GAK55357.1"/>
    </source>
</evidence>
<dbReference type="InterPro" id="IPR050366">
    <property type="entry name" value="BP-dependent_transpt_permease"/>
</dbReference>
<keyword evidence="2 7" id="KW-0813">Transport</keyword>
<sequence length="276" mass="29814">MKNPRKGRGLTKNPALLIGASIIVLVMLIGVFAPYLSPHDPSQMYPRNRREWPSSQFLLGTDRLGRDILSRMIWGARVSLLIGSLAVGASMVIGLSIGMVSGYYGGLLDEVLMRFMDMIFAFPALLLAMALIAVTGPSVRNIILVTALIGVPRFARILRASVLTLKAQEFVEAARALSKSDFGIMTQHILPNCIAPLTVETSLSIATAIITESALSFLGLGVRPPTPSWGQMIADGRTEVFNAPWIVIFPGLAIMITVLGYNLLGDGLRDALDPRL</sequence>
<protein>
    <submittedName>
        <fullName evidence="9">Oligopeptide/dipeptide ABC transporter, permease protein</fullName>
    </submittedName>
</protein>
<keyword evidence="10" id="KW-1185">Reference proteome</keyword>
<evidence type="ECO:0000256" key="6">
    <source>
        <dbReference type="ARBA" id="ARBA00023136"/>
    </source>
</evidence>
<reference evidence="9 10" key="1">
    <citation type="journal article" date="2015" name="PeerJ">
        <title>First genomic representation of candidate bacterial phylum KSB3 points to enhanced environmental sensing as a trigger of wastewater bulking.</title>
        <authorList>
            <person name="Sekiguchi Y."/>
            <person name="Ohashi A."/>
            <person name="Parks D.H."/>
            <person name="Yamauchi T."/>
            <person name="Tyson G.W."/>
            <person name="Hugenholtz P."/>
        </authorList>
    </citation>
    <scope>NUCLEOTIDE SEQUENCE [LARGE SCALE GENOMIC DNA]</scope>
</reference>
<evidence type="ECO:0000256" key="7">
    <source>
        <dbReference type="RuleBase" id="RU363032"/>
    </source>
</evidence>
<evidence type="ECO:0000256" key="5">
    <source>
        <dbReference type="ARBA" id="ARBA00022989"/>
    </source>
</evidence>
<dbReference type="PANTHER" id="PTHR43386:SF1">
    <property type="entry name" value="D,D-DIPEPTIDE TRANSPORT SYSTEM PERMEASE PROTEIN DDPC-RELATED"/>
    <property type="match status" value="1"/>
</dbReference>
<proteinExistence type="inferred from homology"/>
<dbReference type="InterPro" id="IPR035906">
    <property type="entry name" value="MetI-like_sf"/>
</dbReference>
<keyword evidence="6 7" id="KW-0472">Membrane</keyword>
<feature type="transmembrane region" description="Helical" evidence="7">
    <location>
        <begin position="15"/>
        <end position="36"/>
    </location>
</feature>
<evidence type="ECO:0000313" key="10">
    <source>
        <dbReference type="Proteomes" id="UP000030661"/>
    </source>
</evidence>
<dbReference type="PANTHER" id="PTHR43386">
    <property type="entry name" value="OLIGOPEPTIDE TRANSPORT SYSTEM PERMEASE PROTEIN APPC"/>
    <property type="match status" value="1"/>
</dbReference>
<dbReference type="GO" id="GO:0005886">
    <property type="term" value="C:plasma membrane"/>
    <property type="evidence" value="ECO:0007669"/>
    <property type="project" value="UniProtKB-SubCell"/>
</dbReference>
<dbReference type="Gene3D" id="1.10.3720.10">
    <property type="entry name" value="MetI-like"/>
    <property type="match status" value="1"/>
</dbReference>
<dbReference type="Pfam" id="PF00528">
    <property type="entry name" value="BPD_transp_1"/>
    <property type="match status" value="1"/>
</dbReference>
<name>A0A0S6W6T8_VECG1</name>
<dbReference type="HOGENOM" id="CLU_028518_1_1_0"/>
<dbReference type="Pfam" id="PF12911">
    <property type="entry name" value="OppC_N"/>
    <property type="match status" value="1"/>
</dbReference>
<dbReference type="eggNOG" id="COG1173">
    <property type="taxonomic scope" value="Bacteria"/>
</dbReference>
<evidence type="ECO:0000256" key="2">
    <source>
        <dbReference type="ARBA" id="ARBA00022448"/>
    </source>
</evidence>
<dbReference type="InterPro" id="IPR000515">
    <property type="entry name" value="MetI-like"/>
</dbReference>
<evidence type="ECO:0000259" key="8">
    <source>
        <dbReference type="PROSITE" id="PS50928"/>
    </source>
</evidence>
<dbReference type="PROSITE" id="PS50928">
    <property type="entry name" value="ABC_TM1"/>
    <property type="match status" value="1"/>
</dbReference>
<dbReference type="SUPFAM" id="SSF161098">
    <property type="entry name" value="MetI-like"/>
    <property type="match status" value="1"/>
</dbReference>
<gene>
    <name evidence="9" type="ORF">U27_02189</name>
</gene>
<evidence type="ECO:0000256" key="4">
    <source>
        <dbReference type="ARBA" id="ARBA00022692"/>
    </source>
</evidence>
<keyword evidence="5 7" id="KW-1133">Transmembrane helix</keyword>
<dbReference type="EMBL" id="DF820463">
    <property type="protein sequence ID" value="GAK55357.1"/>
    <property type="molecule type" value="Genomic_DNA"/>
</dbReference>
<feature type="domain" description="ABC transmembrane type-1" evidence="8">
    <location>
        <begin position="76"/>
        <end position="265"/>
    </location>
</feature>
<feature type="transmembrane region" description="Helical" evidence="7">
    <location>
        <begin position="240"/>
        <end position="264"/>
    </location>
</feature>
<dbReference type="STRING" id="1499967.U27_02189"/>